<dbReference type="InterPro" id="IPR027417">
    <property type="entry name" value="P-loop_NTPase"/>
</dbReference>
<dbReference type="InterPro" id="IPR056125">
    <property type="entry name" value="DUF7708"/>
</dbReference>
<dbReference type="InterPro" id="IPR011990">
    <property type="entry name" value="TPR-like_helical_dom_sf"/>
</dbReference>
<evidence type="ECO:0000259" key="5">
    <source>
        <dbReference type="Pfam" id="PF24809"/>
    </source>
</evidence>
<evidence type="ECO:0000256" key="3">
    <source>
        <dbReference type="PROSITE-ProRule" id="PRU00339"/>
    </source>
</evidence>
<proteinExistence type="predicted"/>
<dbReference type="Proteomes" id="UP000288859">
    <property type="component" value="Unassembled WGS sequence"/>
</dbReference>
<dbReference type="SMART" id="SM00028">
    <property type="entry name" value="TPR"/>
    <property type="match status" value="3"/>
</dbReference>
<evidence type="ECO:0000256" key="2">
    <source>
        <dbReference type="ARBA" id="ARBA00022803"/>
    </source>
</evidence>
<protein>
    <submittedName>
        <fullName evidence="7">Uncharacterized protein</fullName>
    </submittedName>
</protein>
<feature type="repeat" description="TPR" evidence="3">
    <location>
        <begin position="704"/>
        <end position="737"/>
    </location>
</feature>
<sequence length="929" mass="104872">MQSGKASPSLRSGRRDPSPLWNRALERYREELSENDSYDDILGDTGSLQDVLEHIKTFEPEISHDRAKLVSFHRLGPVLKFVDDFSAVIALFFGASARLTAFVWGSIRLILSLAVAANENLQSILDMLEELSVTLPEFRSYEEDLPIGKPLEAALLDLYTEVICFYARTIHFFKSNPHVSLQRKAWGDFQGDFSRTIRSIRRMSSKVKAEADLARMKMNKDRYKEVIDLVEDLEKAKVEEESSAICFLVPHDPDPRLSGRQEAIDAVAQVLEPPSDKIGELRSFALYGMGGVGKTQVALLYAKTFRDHYDAVIWIAADTSYTMGQTSRDAAEALELITRESELKDMNSAISKLRTWLQNTNFNTAHNPANAGYHMKPFHEETGAEVFLSLLGYKDANKETMDLALHITQMLGGLPLALNQIASFITQRHMRLKDFPAMYDKHAAAIDAKKSRLTTYEKTLATTWDISLSRLSGDAIHLQSLLALLDPDTIHEEMLTVGADAVSEDGFAFLGDEFELGEAQESLLQAALLEKSQTDQTLSVHRLVQAAIIRRMSKAERVKYFDVAVRILHRHLTDEWSTEAGYELKTWSSEGWIRHERCARHMANLIRQSKRYDMATERKDMLFAALIPCALFLKEREFYDKAQEFLNMAKSLIDDKEGLSYARVVNVSGLISLDLNEAKESIELFQQALAIREKLLEPDHFLTAWVYNNIGLAYTELDDFPKALEYHEKAVEMRLRNQDGLIGNSYSNLSSLYLKMGEPDRAEEYLFSCPSLKDCTDETFLNKNNPRFAGDMVLLSRIRRAQGRPDDALRLASKALSYRKQLLGNGLAVCDSMYDVASLLDASGNQGTAALMLNDIVSITEGLSGSHSYTHRARASYKLSTIYDTIGRKAEGEACKATAIQLRLKLRPEEVDTELSEESFSKLCPWMLW</sequence>
<accession>A0A438NGQ2</accession>
<dbReference type="InterPro" id="IPR056681">
    <property type="entry name" value="DUF7779"/>
</dbReference>
<evidence type="ECO:0000259" key="6">
    <source>
        <dbReference type="Pfam" id="PF25000"/>
    </source>
</evidence>
<dbReference type="AlphaFoldDB" id="A0A438NGQ2"/>
<dbReference type="GO" id="GO:0043531">
    <property type="term" value="F:ADP binding"/>
    <property type="evidence" value="ECO:0007669"/>
    <property type="project" value="InterPro"/>
</dbReference>
<dbReference type="Pfam" id="PF13424">
    <property type="entry name" value="TPR_12"/>
    <property type="match status" value="1"/>
</dbReference>
<reference evidence="7 8" key="1">
    <citation type="submission" date="2017-03" db="EMBL/GenBank/DDBJ databases">
        <title>Genomes of endolithic fungi from Antarctica.</title>
        <authorList>
            <person name="Coleine C."/>
            <person name="Masonjones S."/>
            <person name="Stajich J.E."/>
        </authorList>
    </citation>
    <scope>NUCLEOTIDE SEQUENCE [LARGE SCALE GENOMIC DNA]</scope>
    <source>
        <strain evidence="7 8">CCFEE 6314</strain>
    </source>
</reference>
<dbReference type="Gene3D" id="3.40.50.300">
    <property type="entry name" value="P-loop containing nucleotide triphosphate hydrolases"/>
    <property type="match status" value="1"/>
</dbReference>
<dbReference type="PANTHER" id="PTHR45641">
    <property type="entry name" value="TETRATRICOPEPTIDE REPEAT PROTEIN (AFU_ORTHOLOGUE AFUA_6G03870)"/>
    <property type="match status" value="1"/>
</dbReference>
<name>A0A438NGQ2_EXOME</name>
<dbReference type="PANTHER" id="PTHR45641:SF19">
    <property type="entry name" value="NEPHROCYSTIN-3"/>
    <property type="match status" value="1"/>
</dbReference>
<dbReference type="PROSITE" id="PS50005">
    <property type="entry name" value="TPR"/>
    <property type="match status" value="1"/>
</dbReference>
<dbReference type="Pfam" id="PF24809">
    <property type="entry name" value="DUF7708"/>
    <property type="match status" value="1"/>
</dbReference>
<keyword evidence="1" id="KW-0677">Repeat</keyword>
<dbReference type="VEuPathDB" id="FungiDB:PV10_00494"/>
<dbReference type="EMBL" id="NAJM01000003">
    <property type="protein sequence ID" value="RVX74902.1"/>
    <property type="molecule type" value="Genomic_DNA"/>
</dbReference>
<organism evidence="7 8">
    <name type="scientific">Exophiala mesophila</name>
    <name type="common">Black yeast-like fungus</name>
    <dbReference type="NCBI Taxonomy" id="212818"/>
    <lineage>
        <taxon>Eukaryota</taxon>
        <taxon>Fungi</taxon>
        <taxon>Dikarya</taxon>
        <taxon>Ascomycota</taxon>
        <taxon>Pezizomycotina</taxon>
        <taxon>Eurotiomycetes</taxon>
        <taxon>Chaetothyriomycetidae</taxon>
        <taxon>Chaetothyriales</taxon>
        <taxon>Herpotrichiellaceae</taxon>
        <taxon>Exophiala</taxon>
    </lineage>
</organism>
<feature type="domain" description="DUF7779" evidence="6">
    <location>
        <begin position="467"/>
        <end position="556"/>
    </location>
</feature>
<dbReference type="Pfam" id="PF13181">
    <property type="entry name" value="TPR_8"/>
    <property type="match status" value="1"/>
</dbReference>
<dbReference type="InterPro" id="IPR019734">
    <property type="entry name" value="TPR_rpt"/>
</dbReference>
<evidence type="ECO:0000256" key="1">
    <source>
        <dbReference type="ARBA" id="ARBA00022737"/>
    </source>
</evidence>
<feature type="domain" description="DUF7708" evidence="5">
    <location>
        <begin position="80"/>
        <end position="215"/>
    </location>
</feature>
<keyword evidence="2 3" id="KW-0802">TPR repeat</keyword>
<comment type="caution">
    <text evidence="7">The sequence shown here is derived from an EMBL/GenBank/DDBJ whole genome shotgun (WGS) entry which is preliminary data.</text>
</comment>
<dbReference type="PRINTS" id="PR00364">
    <property type="entry name" value="DISEASERSIST"/>
</dbReference>
<dbReference type="Pfam" id="PF25000">
    <property type="entry name" value="DUF7779"/>
    <property type="match status" value="1"/>
</dbReference>
<dbReference type="SUPFAM" id="SSF48452">
    <property type="entry name" value="TPR-like"/>
    <property type="match status" value="2"/>
</dbReference>
<gene>
    <name evidence="7" type="ORF">B0A52_01179</name>
</gene>
<dbReference type="InterPro" id="IPR002182">
    <property type="entry name" value="NB-ARC"/>
</dbReference>
<dbReference type="OrthoDB" id="4111142at2759"/>
<evidence type="ECO:0000313" key="7">
    <source>
        <dbReference type="EMBL" id="RVX74902.1"/>
    </source>
</evidence>
<evidence type="ECO:0000313" key="8">
    <source>
        <dbReference type="Proteomes" id="UP000288859"/>
    </source>
</evidence>
<dbReference type="Gene3D" id="1.25.40.10">
    <property type="entry name" value="Tetratricopeptide repeat domain"/>
    <property type="match status" value="2"/>
</dbReference>
<dbReference type="SUPFAM" id="SSF52540">
    <property type="entry name" value="P-loop containing nucleoside triphosphate hydrolases"/>
    <property type="match status" value="1"/>
</dbReference>
<feature type="domain" description="NB-ARC" evidence="4">
    <location>
        <begin position="262"/>
        <end position="362"/>
    </location>
</feature>
<dbReference type="Pfam" id="PF00931">
    <property type="entry name" value="NB-ARC"/>
    <property type="match status" value="1"/>
</dbReference>
<evidence type="ECO:0000259" key="4">
    <source>
        <dbReference type="Pfam" id="PF00931"/>
    </source>
</evidence>